<reference evidence="3 4" key="1">
    <citation type="submission" date="2019-02" db="EMBL/GenBank/DDBJ databases">
        <title>Deep-cultivation of Planctomycetes and their phenomic and genomic characterization uncovers novel biology.</title>
        <authorList>
            <person name="Wiegand S."/>
            <person name="Jogler M."/>
            <person name="Boedeker C."/>
            <person name="Pinto D."/>
            <person name="Vollmers J."/>
            <person name="Rivas-Marin E."/>
            <person name="Kohn T."/>
            <person name="Peeters S.H."/>
            <person name="Heuer A."/>
            <person name="Rast P."/>
            <person name="Oberbeckmann S."/>
            <person name="Bunk B."/>
            <person name="Jeske O."/>
            <person name="Meyerdierks A."/>
            <person name="Storesund J.E."/>
            <person name="Kallscheuer N."/>
            <person name="Luecker S."/>
            <person name="Lage O.M."/>
            <person name="Pohl T."/>
            <person name="Merkel B.J."/>
            <person name="Hornburger P."/>
            <person name="Mueller R.-W."/>
            <person name="Bruemmer F."/>
            <person name="Labrenz M."/>
            <person name="Spormann A.M."/>
            <person name="Op den Camp H."/>
            <person name="Overmann J."/>
            <person name="Amann R."/>
            <person name="Jetten M.S.M."/>
            <person name="Mascher T."/>
            <person name="Medema M.H."/>
            <person name="Devos D.P."/>
            <person name="Kaster A.-K."/>
            <person name="Ovreas L."/>
            <person name="Rohde M."/>
            <person name="Galperin M.Y."/>
            <person name="Jogler C."/>
        </authorList>
    </citation>
    <scope>NUCLEOTIDE SEQUENCE [LARGE SCALE GENOMIC DNA]</scope>
    <source>
        <strain evidence="3 4">Spa11</strain>
    </source>
</reference>
<evidence type="ECO:0008006" key="5">
    <source>
        <dbReference type="Google" id="ProtNLM"/>
    </source>
</evidence>
<dbReference type="EMBL" id="CP036349">
    <property type="protein sequence ID" value="QDV74728.1"/>
    <property type="molecule type" value="Genomic_DNA"/>
</dbReference>
<feature type="region of interest" description="Disordered" evidence="1">
    <location>
        <begin position="241"/>
        <end position="333"/>
    </location>
</feature>
<accession>A0A518KAB5</accession>
<evidence type="ECO:0000256" key="1">
    <source>
        <dbReference type="SAM" id="MobiDB-lite"/>
    </source>
</evidence>
<keyword evidence="2" id="KW-0812">Transmembrane</keyword>
<gene>
    <name evidence="3" type="ORF">Spa11_29360</name>
</gene>
<dbReference type="RefSeq" id="WP_145113387.1">
    <property type="nucleotide sequence ID" value="NZ_CP036349.1"/>
</dbReference>
<evidence type="ECO:0000313" key="3">
    <source>
        <dbReference type="EMBL" id="QDV74728.1"/>
    </source>
</evidence>
<sequence>MADFKTHVTFSSAIGAGYAVVASGLGFDLSTSVLAGGLCGVSGMLPDIDSDSGVPRREALGFAAAVIPLLMIDRFKQFDLSHDQIVLCGVLMYFGIRFWLAKLIGRWSVHRGMWHSIPAVLTFAGLAFLISGPPDQIFVRYLKAIAVGLGALSHLVLDEVYSIDTRGVVPKFKKSFGTAVKFFGKDPKANFSAYAKLAVVALMIGTEPMVIDRVELRNPQLAAKLRGTASKVEAIEERLAQRTGGGLNNSTPPSPSVSNWSNVFRRSDPDRQSAPAQDRQSSPQPPTYPLPSQQPAQPTTLPPGTPSWFAPPGATSGGFAPNRSAALSEPFTR</sequence>
<organism evidence="3 4">
    <name type="scientific">Botrimarina mediterranea</name>
    <dbReference type="NCBI Taxonomy" id="2528022"/>
    <lineage>
        <taxon>Bacteria</taxon>
        <taxon>Pseudomonadati</taxon>
        <taxon>Planctomycetota</taxon>
        <taxon>Planctomycetia</taxon>
        <taxon>Pirellulales</taxon>
        <taxon>Lacipirellulaceae</taxon>
        <taxon>Botrimarina</taxon>
    </lineage>
</organism>
<proteinExistence type="predicted"/>
<dbReference type="Pfam" id="PF04307">
    <property type="entry name" value="YdjM"/>
    <property type="match status" value="1"/>
</dbReference>
<feature type="transmembrane region" description="Helical" evidence="2">
    <location>
        <begin position="112"/>
        <end position="131"/>
    </location>
</feature>
<feature type="transmembrane region" description="Helical" evidence="2">
    <location>
        <begin position="84"/>
        <end position="100"/>
    </location>
</feature>
<name>A0A518KAB5_9BACT</name>
<dbReference type="KEGG" id="bmei:Spa11_29360"/>
<evidence type="ECO:0000313" key="4">
    <source>
        <dbReference type="Proteomes" id="UP000316426"/>
    </source>
</evidence>
<keyword evidence="2" id="KW-0472">Membrane</keyword>
<feature type="compositionally biased region" description="Low complexity" evidence="1">
    <location>
        <begin position="248"/>
        <end position="262"/>
    </location>
</feature>
<keyword evidence="2" id="KW-1133">Transmembrane helix</keyword>
<protein>
    <recommendedName>
        <fullName evidence="5">Inner membrane protein</fullName>
    </recommendedName>
</protein>
<feature type="compositionally biased region" description="Polar residues" evidence="1">
    <location>
        <begin position="290"/>
        <end position="299"/>
    </location>
</feature>
<dbReference type="AlphaFoldDB" id="A0A518KAB5"/>
<evidence type="ECO:0000256" key="2">
    <source>
        <dbReference type="SAM" id="Phobius"/>
    </source>
</evidence>
<keyword evidence="4" id="KW-1185">Reference proteome</keyword>
<dbReference type="Proteomes" id="UP000316426">
    <property type="component" value="Chromosome"/>
</dbReference>
<dbReference type="InterPro" id="IPR007404">
    <property type="entry name" value="YdjM-like"/>
</dbReference>